<evidence type="ECO:0000256" key="1">
    <source>
        <dbReference type="SAM" id="Phobius"/>
    </source>
</evidence>
<dbReference type="AlphaFoldDB" id="A0AAF3ELW4"/>
<dbReference type="Proteomes" id="UP000887575">
    <property type="component" value="Unassembled WGS sequence"/>
</dbReference>
<dbReference type="InterPro" id="IPR019421">
    <property type="entry name" value="7TM_GPCR_serpentine_rcpt_Srd"/>
</dbReference>
<keyword evidence="1" id="KW-0472">Membrane</keyword>
<keyword evidence="1" id="KW-1133">Transmembrane helix</keyword>
<keyword evidence="2" id="KW-1185">Reference proteome</keyword>
<proteinExistence type="predicted"/>
<sequence length="74" mass="8703">MYILRANPMSNKTKDAQKKLVKALTIQAIIPLFMMSQASIYIWRQFQLPFGDLAPYFEEWVFLLMAIVSLQEFD</sequence>
<feature type="transmembrane region" description="Helical" evidence="1">
    <location>
        <begin position="20"/>
        <end position="43"/>
    </location>
</feature>
<reference evidence="3" key="1">
    <citation type="submission" date="2024-02" db="UniProtKB">
        <authorList>
            <consortium name="WormBaseParasite"/>
        </authorList>
    </citation>
    <scope>IDENTIFICATION</scope>
</reference>
<protein>
    <submittedName>
        <fullName evidence="3">Uncharacterized protein</fullName>
    </submittedName>
</protein>
<organism evidence="2 3">
    <name type="scientific">Mesorhabditis belari</name>
    <dbReference type="NCBI Taxonomy" id="2138241"/>
    <lineage>
        <taxon>Eukaryota</taxon>
        <taxon>Metazoa</taxon>
        <taxon>Ecdysozoa</taxon>
        <taxon>Nematoda</taxon>
        <taxon>Chromadorea</taxon>
        <taxon>Rhabditida</taxon>
        <taxon>Rhabditina</taxon>
        <taxon>Rhabditomorpha</taxon>
        <taxon>Rhabditoidea</taxon>
        <taxon>Rhabditidae</taxon>
        <taxon>Mesorhabditinae</taxon>
        <taxon>Mesorhabditis</taxon>
    </lineage>
</organism>
<evidence type="ECO:0000313" key="2">
    <source>
        <dbReference type="Proteomes" id="UP000887575"/>
    </source>
</evidence>
<accession>A0AAF3ELW4</accession>
<evidence type="ECO:0000313" key="3">
    <source>
        <dbReference type="WBParaSite" id="MBELARI_LOCUS15042"/>
    </source>
</evidence>
<dbReference type="Pfam" id="PF10317">
    <property type="entry name" value="7TM_GPCR_Srd"/>
    <property type="match status" value="1"/>
</dbReference>
<dbReference type="WBParaSite" id="MBELARI_LOCUS15042">
    <property type="protein sequence ID" value="MBELARI_LOCUS15042"/>
    <property type="gene ID" value="MBELARI_LOCUS15042"/>
</dbReference>
<name>A0AAF3ELW4_9BILA</name>
<keyword evidence="1" id="KW-0812">Transmembrane</keyword>